<dbReference type="InterPro" id="IPR011251">
    <property type="entry name" value="Luciferase-like_dom"/>
</dbReference>
<evidence type="ECO:0000256" key="4">
    <source>
        <dbReference type="ARBA" id="ARBA00023033"/>
    </source>
</evidence>
<dbReference type="CDD" id="cd01094">
    <property type="entry name" value="Alkanesulfonate_monoxygenase"/>
    <property type="match status" value="1"/>
</dbReference>
<dbReference type="PANTHER" id="PTHR42847">
    <property type="entry name" value="ALKANESULFONATE MONOOXYGENASE"/>
    <property type="match status" value="1"/>
</dbReference>
<reference evidence="6 7" key="1">
    <citation type="submission" date="2019-07" db="EMBL/GenBank/DDBJ databases">
        <title>Whole genome shotgun sequence of Aneurinibacillus danicus NBRC 102444.</title>
        <authorList>
            <person name="Hosoyama A."/>
            <person name="Uohara A."/>
            <person name="Ohji S."/>
            <person name="Ichikawa N."/>
        </authorList>
    </citation>
    <scope>NUCLEOTIDE SEQUENCE [LARGE SCALE GENOMIC DNA]</scope>
    <source>
        <strain evidence="6 7">NBRC 102444</strain>
    </source>
</reference>
<proteinExistence type="predicted"/>
<dbReference type="PANTHER" id="PTHR42847:SF4">
    <property type="entry name" value="ALKANESULFONATE MONOOXYGENASE-RELATED"/>
    <property type="match status" value="1"/>
</dbReference>
<name>A0A511V5B7_9BACL</name>
<evidence type="ECO:0000313" key="7">
    <source>
        <dbReference type="Proteomes" id="UP000321157"/>
    </source>
</evidence>
<dbReference type="InterPro" id="IPR036661">
    <property type="entry name" value="Luciferase-like_sf"/>
</dbReference>
<dbReference type="Pfam" id="PF00296">
    <property type="entry name" value="Bac_luciferase"/>
    <property type="match status" value="1"/>
</dbReference>
<feature type="domain" description="Luciferase-like" evidence="5">
    <location>
        <begin position="38"/>
        <end position="341"/>
    </location>
</feature>
<dbReference type="Gene3D" id="3.20.20.30">
    <property type="entry name" value="Luciferase-like domain"/>
    <property type="match status" value="1"/>
</dbReference>
<dbReference type="GO" id="GO:0016705">
    <property type="term" value="F:oxidoreductase activity, acting on paired donors, with incorporation or reduction of molecular oxygen"/>
    <property type="evidence" value="ECO:0007669"/>
    <property type="project" value="InterPro"/>
</dbReference>
<evidence type="ECO:0000313" key="6">
    <source>
        <dbReference type="EMBL" id="GEN33949.1"/>
    </source>
</evidence>
<dbReference type="RefSeq" id="WP_146809237.1">
    <property type="nucleotide sequence ID" value="NZ_BJXX01000057.1"/>
</dbReference>
<keyword evidence="4" id="KW-0503">Monooxygenase</keyword>
<protein>
    <submittedName>
        <fullName evidence="6">Luciferase</fullName>
    </submittedName>
</protein>
<dbReference type="AlphaFoldDB" id="A0A511V5B7"/>
<dbReference type="SUPFAM" id="SSF51679">
    <property type="entry name" value="Bacterial luciferase-like"/>
    <property type="match status" value="1"/>
</dbReference>
<dbReference type="EMBL" id="BJXX01000057">
    <property type="protein sequence ID" value="GEN33949.1"/>
    <property type="molecule type" value="Genomic_DNA"/>
</dbReference>
<dbReference type="OrthoDB" id="9814695at2"/>
<dbReference type="Proteomes" id="UP000321157">
    <property type="component" value="Unassembled WGS sequence"/>
</dbReference>
<evidence type="ECO:0000256" key="1">
    <source>
        <dbReference type="ARBA" id="ARBA00022630"/>
    </source>
</evidence>
<accession>A0A511V5B7</accession>
<keyword evidence="1" id="KW-0285">Flavoprotein</keyword>
<comment type="caution">
    <text evidence="6">The sequence shown here is derived from an EMBL/GenBank/DDBJ whole genome shotgun (WGS) entry which is preliminary data.</text>
</comment>
<keyword evidence="2" id="KW-0288">FMN</keyword>
<gene>
    <name evidence="6" type="ORF">ADA01nite_14090</name>
</gene>
<evidence type="ECO:0000256" key="3">
    <source>
        <dbReference type="ARBA" id="ARBA00023002"/>
    </source>
</evidence>
<keyword evidence="3" id="KW-0560">Oxidoreductase</keyword>
<evidence type="ECO:0000256" key="2">
    <source>
        <dbReference type="ARBA" id="ARBA00022643"/>
    </source>
</evidence>
<organism evidence="6 7">
    <name type="scientific">Aneurinibacillus danicus</name>
    <dbReference type="NCBI Taxonomy" id="267746"/>
    <lineage>
        <taxon>Bacteria</taxon>
        <taxon>Bacillati</taxon>
        <taxon>Bacillota</taxon>
        <taxon>Bacilli</taxon>
        <taxon>Bacillales</taxon>
        <taxon>Paenibacillaceae</taxon>
        <taxon>Aneurinibacillus group</taxon>
        <taxon>Aneurinibacillus</taxon>
    </lineage>
</organism>
<evidence type="ECO:0000259" key="5">
    <source>
        <dbReference type="Pfam" id="PF00296"/>
    </source>
</evidence>
<keyword evidence="7" id="KW-1185">Reference proteome</keyword>
<dbReference type="InterPro" id="IPR050172">
    <property type="entry name" value="SsuD_RutA_monooxygenase"/>
</dbReference>
<dbReference type="GO" id="GO:0004497">
    <property type="term" value="F:monooxygenase activity"/>
    <property type="evidence" value="ECO:0007669"/>
    <property type="project" value="UniProtKB-KW"/>
</dbReference>
<sequence>MSRFDVFREAGNPMFNDNQLKLGIFGPNVNNSCAMTLAETTFKPNFETNVKIAKMMEEAGYECIVPVARWRGFGGPSNFNGQCMETYTWAAAIAAVTEKIYLFCTSHVPTVHPIVASKMISTIDDISRGRIGLNTVCGWFPKELEMFGGKKMEHDKGYRYATEWMEVVLKMWSEQFFDHKGEFFEIKDGWQEPKPTQSPRPVLISAGSSKSGMDFASKFADFHFSFLESMEQAREWTNHMKKLAWEEYRREINTFTTSFVVCRSTEKEAWDYYNYYVRERGDDEVTDIICELFNIDTASQSKEFNKKFRENFIAGWGGWALVGTPEQVADKLIKISEAGVSGTLISFVDYLAEMPYFNENVMPLLEQAGVRNPVKNEASSRESMFVNKSNFFVGAQESSQEVAVSLATSK</sequence>